<reference evidence="1 2" key="1">
    <citation type="submission" date="2018-07" db="EMBL/GenBank/DDBJ databases">
        <authorList>
            <person name="Quirk P.G."/>
            <person name="Krulwich T.A."/>
        </authorList>
    </citation>
    <scope>NUCLEOTIDE SEQUENCE [LARGE SCALE GENOMIC DNA]</scope>
    <source>
        <strain evidence="1 2">CC-BB4</strain>
    </source>
</reference>
<evidence type="ECO:0000313" key="1">
    <source>
        <dbReference type="EMBL" id="AXK81150.1"/>
    </source>
</evidence>
<dbReference type="RefSeq" id="WP_115691485.1">
    <property type="nucleotide sequence ID" value="NZ_CP031417.1"/>
</dbReference>
<accession>A0A345ZW53</accession>
<evidence type="ECO:0000313" key="2">
    <source>
        <dbReference type="Proteomes" id="UP000254889"/>
    </source>
</evidence>
<keyword evidence="2" id="KW-1185">Reference proteome</keyword>
<sequence length="174" mass="18493">MHRFEARSESAHAASAAEARFRIDAPNSRPRAIKIVALDRQSEGVVKRLAAQARFGNATFLTVPGGPVPSREPFSMAGWLGDLAGHTKDLLGELDGADQVVMIGTAGEPLDAASVIGEACSLKRLTTTALILTPPATSDEALSRSLAQLRPWSLMLVIASEEEYIADMLTALRA</sequence>
<organism evidence="1 2">
    <name type="scientific">Pseudolabrys taiwanensis</name>
    <dbReference type="NCBI Taxonomy" id="331696"/>
    <lineage>
        <taxon>Bacteria</taxon>
        <taxon>Pseudomonadati</taxon>
        <taxon>Pseudomonadota</taxon>
        <taxon>Alphaproteobacteria</taxon>
        <taxon>Hyphomicrobiales</taxon>
        <taxon>Xanthobacteraceae</taxon>
        <taxon>Pseudolabrys</taxon>
    </lineage>
</organism>
<dbReference type="KEGG" id="ptaw:DW352_11860"/>
<dbReference type="AlphaFoldDB" id="A0A345ZW53"/>
<gene>
    <name evidence="1" type="ORF">DW352_11860</name>
</gene>
<dbReference type="EMBL" id="CP031417">
    <property type="protein sequence ID" value="AXK81150.1"/>
    <property type="molecule type" value="Genomic_DNA"/>
</dbReference>
<protein>
    <submittedName>
        <fullName evidence="1">Uncharacterized protein</fullName>
    </submittedName>
</protein>
<dbReference type="OrthoDB" id="7264976at2"/>
<dbReference type="Proteomes" id="UP000254889">
    <property type="component" value="Chromosome"/>
</dbReference>
<proteinExistence type="predicted"/>
<name>A0A345ZW53_9HYPH</name>